<feature type="active site" evidence="1">
    <location>
        <position position="190"/>
    </location>
</feature>
<dbReference type="InterPro" id="IPR003812">
    <property type="entry name" value="Fido"/>
</dbReference>
<keyword evidence="2" id="KW-0547">Nucleotide-binding</keyword>
<sequence length="271" mass="30478">MWTFVIDLDEDMSRYQPPLTLTTKMLALVADISEQIGQLSVGDDNRQTPQLRRGNRIRTIQASLAIENNTLSVEQVTAVLEGKRVLGLPREIQEVRNAFAAYEAMPQWTGSDRADLLKAHELLMFGLIDDAGRFRQAGVGIYRGDQLVHMAPPASRVTHLVDDLLQWLSASDWHPLIASCVFHYEFEFIHPFADGNGRMGRLWQTLILSQWRPVLAYLPVEAVIREQQDAYYTALSAADQQAEATPFVEFMLQALSLALAEAVQSERPSTP</sequence>
<reference evidence="5 6" key="1">
    <citation type="submission" date="2018-08" db="EMBL/GenBank/DDBJ databases">
        <title>Recombination of ecologically and evolutionarily significant loci maintains genetic cohesion in the Pseudomonas syringae species complex.</title>
        <authorList>
            <person name="Dillon M."/>
            <person name="Thakur S."/>
            <person name="Almeida R.N.D."/>
            <person name="Weir B.S."/>
            <person name="Guttman D.S."/>
        </authorList>
    </citation>
    <scope>NUCLEOTIDE SEQUENCE [LARGE SCALE GENOMIC DNA]</scope>
    <source>
        <strain evidence="5 6">ICMP 11288</strain>
    </source>
</reference>
<dbReference type="GO" id="GO:0005524">
    <property type="term" value="F:ATP binding"/>
    <property type="evidence" value="ECO:0007669"/>
    <property type="project" value="UniProtKB-KW"/>
</dbReference>
<evidence type="ECO:0000256" key="2">
    <source>
        <dbReference type="PIRSR" id="PIRSR640198-2"/>
    </source>
</evidence>
<evidence type="ECO:0000313" key="6">
    <source>
        <dbReference type="Proteomes" id="UP000277179"/>
    </source>
</evidence>
<dbReference type="PANTHER" id="PTHR13504:SF38">
    <property type="entry name" value="FIDO DOMAIN-CONTAINING PROTEIN"/>
    <property type="match status" value="1"/>
</dbReference>
<gene>
    <name evidence="5" type="ORF">ALP97_01084</name>
</gene>
<comment type="caution">
    <text evidence="5">The sequence shown here is derived from an EMBL/GenBank/DDBJ whole genome shotgun (WGS) entry which is preliminary data.</text>
</comment>
<evidence type="ECO:0000256" key="3">
    <source>
        <dbReference type="PIRSR" id="PIRSR640198-3"/>
    </source>
</evidence>
<dbReference type="AlphaFoldDB" id="A0A3M4QC86"/>
<evidence type="ECO:0000259" key="4">
    <source>
        <dbReference type="PROSITE" id="PS51459"/>
    </source>
</evidence>
<dbReference type="PROSITE" id="PS51459">
    <property type="entry name" value="FIDO"/>
    <property type="match status" value="1"/>
</dbReference>
<feature type="binding site" evidence="2">
    <location>
        <begin position="194"/>
        <end position="201"/>
    </location>
    <ligand>
        <name>ATP</name>
        <dbReference type="ChEBI" id="CHEBI:30616"/>
    </ligand>
</feature>
<feature type="binding site" evidence="2">
    <location>
        <begin position="231"/>
        <end position="232"/>
    </location>
    <ligand>
        <name>ATP</name>
        <dbReference type="ChEBI" id="CHEBI:30616"/>
    </ligand>
</feature>
<dbReference type="Gene3D" id="1.10.3290.10">
    <property type="entry name" value="Fido-like domain"/>
    <property type="match status" value="1"/>
</dbReference>
<organism evidence="5 6">
    <name type="scientific">Pseudomonas salomonii</name>
    <dbReference type="NCBI Taxonomy" id="191391"/>
    <lineage>
        <taxon>Bacteria</taxon>
        <taxon>Pseudomonadati</taxon>
        <taxon>Pseudomonadota</taxon>
        <taxon>Gammaproteobacteria</taxon>
        <taxon>Pseudomonadales</taxon>
        <taxon>Pseudomonadaceae</taxon>
        <taxon>Pseudomonas</taxon>
    </lineage>
</organism>
<evidence type="ECO:0000313" key="5">
    <source>
        <dbReference type="EMBL" id="RMQ88072.1"/>
    </source>
</evidence>
<dbReference type="InterPro" id="IPR040198">
    <property type="entry name" value="Fido_containing"/>
</dbReference>
<dbReference type="Pfam" id="PF02661">
    <property type="entry name" value="Fic"/>
    <property type="match status" value="1"/>
</dbReference>
<accession>A0A3M4QC86</accession>
<dbReference type="SUPFAM" id="SSF140931">
    <property type="entry name" value="Fic-like"/>
    <property type="match status" value="1"/>
</dbReference>
<dbReference type="Proteomes" id="UP000277179">
    <property type="component" value="Unassembled WGS sequence"/>
</dbReference>
<feature type="site" description="Important for autoinhibition of adenylyltransferase activity" evidence="3">
    <location>
        <position position="67"/>
    </location>
</feature>
<name>A0A3M4QC86_9PSED</name>
<evidence type="ECO:0000256" key="1">
    <source>
        <dbReference type="PIRSR" id="PIRSR640198-1"/>
    </source>
</evidence>
<proteinExistence type="predicted"/>
<feature type="domain" description="Fido" evidence="4">
    <location>
        <begin position="111"/>
        <end position="253"/>
    </location>
</feature>
<dbReference type="PANTHER" id="PTHR13504">
    <property type="entry name" value="FIDO DOMAIN-CONTAINING PROTEIN DDB_G0283145"/>
    <property type="match status" value="1"/>
</dbReference>
<protein>
    <recommendedName>
        <fullName evidence="4">Fido domain-containing protein</fullName>
    </recommendedName>
</protein>
<keyword evidence="2" id="KW-0067">ATP-binding</keyword>
<dbReference type="InterPro" id="IPR036597">
    <property type="entry name" value="Fido-like_dom_sf"/>
</dbReference>
<dbReference type="EMBL" id="RBRL01000214">
    <property type="protein sequence ID" value="RMQ88072.1"/>
    <property type="molecule type" value="Genomic_DNA"/>
</dbReference>